<dbReference type="WBParaSite" id="PS1159_v2.g14292.t1">
    <property type="protein sequence ID" value="PS1159_v2.g14292.t1"/>
    <property type="gene ID" value="PS1159_v2.g14292"/>
</dbReference>
<accession>A0AC35F8L6</accession>
<name>A0AC35F8L6_9BILA</name>
<evidence type="ECO:0000313" key="1">
    <source>
        <dbReference type="Proteomes" id="UP000887580"/>
    </source>
</evidence>
<evidence type="ECO:0000313" key="2">
    <source>
        <dbReference type="WBParaSite" id="PS1159_v2.g14292.t1"/>
    </source>
</evidence>
<reference evidence="2" key="1">
    <citation type="submission" date="2022-11" db="UniProtKB">
        <authorList>
            <consortium name="WormBaseParasite"/>
        </authorList>
    </citation>
    <scope>IDENTIFICATION</scope>
</reference>
<proteinExistence type="predicted"/>
<organism evidence="1 2">
    <name type="scientific">Panagrolaimus sp. PS1159</name>
    <dbReference type="NCBI Taxonomy" id="55785"/>
    <lineage>
        <taxon>Eukaryota</taxon>
        <taxon>Metazoa</taxon>
        <taxon>Ecdysozoa</taxon>
        <taxon>Nematoda</taxon>
        <taxon>Chromadorea</taxon>
        <taxon>Rhabditida</taxon>
        <taxon>Tylenchina</taxon>
        <taxon>Panagrolaimomorpha</taxon>
        <taxon>Panagrolaimoidea</taxon>
        <taxon>Panagrolaimidae</taxon>
        <taxon>Panagrolaimus</taxon>
    </lineage>
</organism>
<sequence>MASLADILNVCNNFLTGKIIRINSWKPWFFENPDWNTILWLTSGFFVYYQSFLHLPIAVNRAWTSYNFVSKSGALGIWGTRAIWALPFISIGILSPRFVGHSYYVYTPDGELASGYKETSVALYHSTAGPAVVLSTSLISFILAIGTIIQYRIIAKKYTTVSSTMKQDILLFSQAFVALLFQLSVGAYYIARLAAIYLNLPNLQHFALMCYEWISDASCLCNPIILLALCNFIRTDFISFILRRKSIVKINISTIITHRQHRSSQATIH</sequence>
<dbReference type="Proteomes" id="UP000887580">
    <property type="component" value="Unplaced"/>
</dbReference>
<protein>
    <submittedName>
        <fullName evidence="2">Serpentine receptor class gamma</fullName>
    </submittedName>
</protein>